<dbReference type="InterPro" id="IPR043502">
    <property type="entry name" value="DNA/RNA_pol_sf"/>
</dbReference>
<accession>A0A409X198</accession>
<dbReference type="InParanoid" id="A0A409X198"/>
<dbReference type="PANTHER" id="PTHR11439:SF483">
    <property type="entry name" value="PEPTIDE SYNTHASE GLIP-LIKE, PUTATIVE (AFU_ORTHOLOGUE AFUA_3G12920)-RELATED"/>
    <property type="match status" value="1"/>
</dbReference>
<evidence type="ECO:0000313" key="4">
    <source>
        <dbReference type="Proteomes" id="UP000283269"/>
    </source>
</evidence>
<feature type="domain" description="Reverse transcriptase Ty1/copia-type" evidence="2">
    <location>
        <begin position="334"/>
        <end position="572"/>
    </location>
</feature>
<dbReference type="SUPFAM" id="SSF56672">
    <property type="entry name" value="DNA/RNA polymerases"/>
    <property type="match status" value="1"/>
</dbReference>
<comment type="caution">
    <text evidence="3">The sequence shown here is derived from an EMBL/GenBank/DDBJ whole genome shotgun (WGS) entry which is preliminary data.</text>
</comment>
<evidence type="ECO:0000259" key="2">
    <source>
        <dbReference type="Pfam" id="PF07727"/>
    </source>
</evidence>
<feature type="region of interest" description="Disordered" evidence="1">
    <location>
        <begin position="148"/>
        <end position="183"/>
    </location>
</feature>
<sequence length="815" mass="89844">MGYPPGGRGYRLRDIKSLHFFNSSNVIFDENIPYQALHRPPVNPIDYSSLPFLPPIDSAPTVPCLSSCTDSTVSVSSVAQSSASNSAVAQSSSSNDPISSSCPVDSSSVSSPCLVTDGDLDAPELVSDINSPSSPLIPILVEPVTPVRDSVPHSSLPPTPDPIRTLPRRSSSRERRPTERGSFHARLVEASVQHREKLRVNREAREAEGSSTGAPDAGPAVPVHLDNDNPFASLCCMGALDDRPLRDCPISHLTVSLDVEDYLSRDNDALWESTLLSVRSDIRRVPSSPGYDMSIPPANYAEAMARSDADEWRKVVVKELEMLKSMGVYVDDVLPDGVNAIGCRWVLEFKLLEIGGPPIYKARLVAQGFSQIPFVDYDATFAPVAKSVSIRFIAVYAAIHAWHLECFDATRAFLWGDLTETIYMRCPQGYSSPFKGVWRLLKSLYGLKQASRVWYKLLCSVLEKLGFNRLEFDHAVFIFKRWWGGGNVHCLLGMHVDDGLGGSNSSEFLRFIKEEIGKAFGIKDLGPVKEFLGVQFERDLGTRELWIHQEPYIDALLDEYGLINCNPVSTPIDVAHPFGRETDIHPIIPNLVTAFQRLIGSLLFIQRHSRPDISVAVLLLSQHCSKPSSCHFAAAKRVLRYLSGTRSLRLHYGGTSSGASLYGYSDADWAGDKVTRASTSGFLWTMAGGPISWSSKTQTCIATSSTESEYVALTRALQEGLWLRASLAYLQLPCPTPLIIATDNEGARSLSENDSSHSKAKHIDICYHFIRSHIESQTFQIVHTSGITNPADILTKPLHRLKFLEAVERLGFAIR</sequence>
<dbReference type="OrthoDB" id="3051642at2759"/>
<dbReference type="STRING" id="93625.A0A409X198"/>
<evidence type="ECO:0000256" key="1">
    <source>
        <dbReference type="SAM" id="MobiDB-lite"/>
    </source>
</evidence>
<keyword evidence="4" id="KW-1185">Reference proteome</keyword>
<reference evidence="3 4" key="1">
    <citation type="journal article" date="2018" name="Evol. Lett.">
        <title>Horizontal gene cluster transfer increased hallucinogenic mushroom diversity.</title>
        <authorList>
            <person name="Reynolds H.T."/>
            <person name="Vijayakumar V."/>
            <person name="Gluck-Thaler E."/>
            <person name="Korotkin H.B."/>
            <person name="Matheny P.B."/>
            <person name="Slot J.C."/>
        </authorList>
    </citation>
    <scope>NUCLEOTIDE SEQUENCE [LARGE SCALE GENOMIC DNA]</scope>
    <source>
        <strain evidence="3 4">2631</strain>
    </source>
</reference>
<dbReference type="PANTHER" id="PTHR11439">
    <property type="entry name" value="GAG-POL-RELATED RETROTRANSPOSON"/>
    <property type="match status" value="1"/>
</dbReference>
<name>A0A409X198_PSICY</name>
<dbReference type="Proteomes" id="UP000283269">
    <property type="component" value="Unassembled WGS sequence"/>
</dbReference>
<dbReference type="EMBL" id="NHYD01002862">
    <property type="protein sequence ID" value="PPQ84479.1"/>
    <property type="molecule type" value="Genomic_DNA"/>
</dbReference>
<protein>
    <recommendedName>
        <fullName evidence="2">Reverse transcriptase Ty1/copia-type domain-containing protein</fullName>
    </recommendedName>
</protein>
<dbReference type="Pfam" id="PF07727">
    <property type="entry name" value="RVT_2"/>
    <property type="match status" value="1"/>
</dbReference>
<dbReference type="CDD" id="cd09272">
    <property type="entry name" value="RNase_HI_RT_Ty1"/>
    <property type="match status" value="1"/>
</dbReference>
<dbReference type="InterPro" id="IPR013103">
    <property type="entry name" value="RVT_2"/>
</dbReference>
<evidence type="ECO:0000313" key="3">
    <source>
        <dbReference type="EMBL" id="PPQ84479.1"/>
    </source>
</evidence>
<proteinExistence type="predicted"/>
<dbReference type="AlphaFoldDB" id="A0A409X198"/>
<feature type="compositionally biased region" description="Basic and acidic residues" evidence="1">
    <location>
        <begin position="171"/>
        <end position="182"/>
    </location>
</feature>
<feature type="region of interest" description="Disordered" evidence="1">
    <location>
        <begin position="201"/>
        <end position="220"/>
    </location>
</feature>
<organism evidence="3 4">
    <name type="scientific">Psilocybe cyanescens</name>
    <dbReference type="NCBI Taxonomy" id="93625"/>
    <lineage>
        <taxon>Eukaryota</taxon>
        <taxon>Fungi</taxon>
        <taxon>Dikarya</taxon>
        <taxon>Basidiomycota</taxon>
        <taxon>Agaricomycotina</taxon>
        <taxon>Agaricomycetes</taxon>
        <taxon>Agaricomycetidae</taxon>
        <taxon>Agaricales</taxon>
        <taxon>Agaricineae</taxon>
        <taxon>Strophariaceae</taxon>
        <taxon>Psilocybe</taxon>
    </lineage>
</organism>
<gene>
    <name evidence="3" type="ORF">CVT25_007657</name>
</gene>